<dbReference type="PROSITE" id="PS51471">
    <property type="entry name" value="FE2OG_OXY"/>
    <property type="match status" value="1"/>
</dbReference>
<dbReference type="InterPro" id="IPR005123">
    <property type="entry name" value="Oxoglu/Fe-dep_dioxygenase_dom"/>
</dbReference>
<dbReference type="EMBL" id="BMGJ01000001">
    <property type="protein sequence ID" value="GGD48722.1"/>
    <property type="molecule type" value="Genomic_DNA"/>
</dbReference>
<protein>
    <submittedName>
        <fullName evidence="2">Alkylated DNA repair protein</fullName>
    </submittedName>
</protein>
<evidence type="ECO:0000313" key="3">
    <source>
        <dbReference type="Proteomes" id="UP000614272"/>
    </source>
</evidence>
<evidence type="ECO:0000313" key="2">
    <source>
        <dbReference type="EMBL" id="GGD48722.1"/>
    </source>
</evidence>
<comment type="caution">
    <text evidence="2">The sequence shown here is derived from an EMBL/GenBank/DDBJ whole genome shotgun (WGS) entry which is preliminary data.</text>
</comment>
<sequence>MADAELTYVADFLPASEADSLLAVLQGTLAWRQDSIRIYGREVKIPRLQAWYGDMEASYKYSGLDMHPIPWTQALLDVKHACEQQSNSKFNAVLANYYRNGADGMGWHSDDEPELGSNPVIASVSLGQSRNMDFRHRQSGEKYRIELGHGSLLIMAGPTQQYWQHAVPKSRKALNERINLTFRHIIPRAS</sequence>
<dbReference type="PANTHER" id="PTHR31212">
    <property type="entry name" value="ALPHA-KETOGLUTARATE-DEPENDENT DIOXYGENASE ALKB HOMOLOG 3"/>
    <property type="match status" value="1"/>
</dbReference>
<organism evidence="2 3">
    <name type="scientific">Lacimicrobium alkaliphilum</name>
    <dbReference type="NCBI Taxonomy" id="1526571"/>
    <lineage>
        <taxon>Bacteria</taxon>
        <taxon>Pseudomonadati</taxon>
        <taxon>Pseudomonadota</taxon>
        <taxon>Gammaproteobacteria</taxon>
        <taxon>Alteromonadales</taxon>
        <taxon>Alteromonadaceae</taxon>
        <taxon>Lacimicrobium</taxon>
    </lineage>
</organism>
<reference evidence="3" key="1">
    <citation type="journal article" date="2019" name="Int. J. Syst. Evol. Microbiol.">
        <title>The Global Catalogue of Microorganisms (GCM) 10K type strain sequencing project: providing services to taxonomists for standard genome sequencing and annotation.</title>
        <authorList>
            <consortium name="The Broad Institute Genomics Platform"/>
            <consortium name="The Broad Institute Genome Sequencing Center for Infectious Disease"/>
            <person name="Wu L."/>
            <person name="Ma J."/>
        </authorList>
    </citation>
    <scope>NUCLEOTIDE SEQUENCE [LARGE SCALE GENOMIC DNA]</scope>
    <source>
        <strain evidence="3">CGMCC 1.12923</strain>
    </source>
</reference>
<dbReference type="Pfam" id="PF13532">
    <property type="entry name" value="2OG-FeII_Oxy_2"/>
    <property type="match status" value="1"/>
</dbReference>
<dbReference type="PANTHER" id="PTHR31212:SF4">
    <property type="entry name" value="ALPHA-KETOGLUTARATE-DEPENDENT DIOXYGENASE ALKB HOMOLOG 3"/>
    <property type="match status" value="1"/>
</dbReference>
<dbReference type="Gene3D" id="2.60.120.590">
    <property type="entry name" value="Alpha-ketoglutarate-dependent dioxygenase AlkB-like"/>
    <property type="match status" value="1"/>
</dbReference>
<feature type="domain" description="Fe2OG dioxygenase" evidence="1">
    <location>
        <begin position="89"/>
        <end position="186"/>
    </location>
</feature>
<dbReference type="Proteomes" id="UP000614272">
    <property type="component" value="Unassembled WGS sequence"/>
</dbReference>
<keyword evidence="3" id="KW-1185">Reference proteome</keyword>
<dbReference type="InterPro" id="IPR027450">
    <property type="entry name" value="AlkB-like"/>
</dbReference>
<gene>
    <name evidence="2" type="ORF">GCM10011357_00830</name>
</gene>
<name>A0ABQ1QXQ6_9ALTE</name>
<accession>A0ABQ1QXQ6</accession>
<proteinExistence type="predicted"/>
<dbReference type="InterPro" id="IPR032854">
    <property type="entry name" value="ALKBH3"/>
</dbReference>
<evidence type="ECO:0000259" key="1">
    <source>
        <dbReference type="PROSITE" id="PS51471"/>
    </source>
</evidence>
<dbReference type="InterPro" id="IPR037151">
    <property type="entry name" value="AlkB-like_sf"/>
</dbReference>
<dbReference type="SUPFAM" id="SSF51197">
    <property type="entry name" value="Clavaminate synthase-like"/>
    <property type="match status" value="1"/>
</dbReference>